<dbReference type="EMBL" id="LNIX01000003">
    <property type="protein sequence ID" value="OXA58502.1"/>
    <property type="molecule type" value="Genomic_DNA"/>
</dbReference>
<reference evidence="2 3" key="1">
    <citation type="submission" date="2015-12" db="EMBL/GenBank/DDBJ databases">
        <title>The genome of Folsomia candida.</title>
        <authorList>
            <person name="Faddeeva A."/>
            <person name="Derks M.F."/>
            <person name="Anvar Y."/>
            <person name="Smit S."/>
            <person name="Van Straalen N."/>
            <person name="Roelofs D."/>
        </authorList>
    </citation>
    <scope>NUCLEOTIDE SEQUENCE [LARGE SCALE GENOMIC DNA]</scope>
    <source>
        <strain evidence="2 3">VU population</strain>
        <tissue evidence="2">Whole body</tissue>
    </source>
</reference>
<comment type="caution">
    <text evidence="2">The sequence shown here is derived from an EMBL/GenBank/DDBJ whole genome shotgun (WGS) entry which is preliminary data.</text>
</comment>
<evidence type="ECO:0008006" key="4">
    <source>
        <dbReference type="Google" id="ProtNLM"/>
    </source>
</evidence>
<evidence type="ECO:0000256" key="1">
    <source>
        <dbReference type="SAM" id="MobiDB-lite"/>
    </source>
</evidence>
<keyword evidence="3" id="KW-1185">Reference proteome</keyword>
<sequence>MGYNQMDTDSAFSSLDPLSSPLPLALVPTFSSTPNDVSVVVAKTQAISSSKETPPSHLSLLSLDAVALDKILSFLSDQDLINFHQVSHACSAALVNRPLINKRRLDLVRKIRENKENIARRIKEDNPTNDVSRINRSGHKSGTLLLVDCKNVLQSTPETPRVDNKSGSFLTPISHFSFQSFEESDKSLQSGQECGGPSPPTPILKGSLKKTTATRCRLTSRMGEEDDSTPTSPLKLEVKGDLDVIISKKLKPQTQIVSATPPLQPCSTDVPSTRALGERMSTFLVISDTSTQSCHIIDSESFESYSESDENNNNYSTSYSGNISDLSKKDGEKKGKGKGKVKKGSKDKVTSSKKFLRRIAKL</sequence>
<dbReference type="AlphaFoldDB" id="A0A226ELJ1"/>
<evidence type="ECO:0000313" key="3">
    <source>
        <dbReference type="Proteomes" id="UP000198287"/>
    </source>
</evidence>
<dbReference type="OMA" id="SCHIIDS"/>
<evidence type="ECO:0000313" key="2">
    <source>
        <dbReference type="EMBL" id="OXA58502.1"/>
    </source>
</evidence>
<protein>
    <recommendedName>
        <fullName evidence="4">F-box domain-containing protein</fullName>
    </recommendedName>
</protein>
<name>A0A226ELJ1_FOLCA</name>
<gene>
    <name evidence="2" type="ORF">Fcan01_08397</name>
</gene>
<dbReference type="Proteomes" id="UP000198287">
    <property type="component" value="Unassembled WGS sequence"/>
</dbReference>
<dbReference type="OrthoDB" id="8294558at2759"/>
<organism evidence="2 3">
    <name type="scientific">Folsomia candida</name>
    <name type="common">Springtail</name>
    <dbReference type="NCBI Taxonomy" id="158441"/>
    <lineage>
        <taxon>Eukaryota</taxon>
        <taxon>Metazoa</taxon>
        <taxon>Ecdysozoa</taxon>
        <taxon>Arthropoda</taxon>
        <taxon>Hexapoda</taxon>
        <taxon>Collembola</taxon>
        <taxon>Entomobryomorpha</taxon>
        <taxon>Isotomoidea</taxon>
        <taxon>Isotomidae</taxon>
        <taxon>Proisotominae</taxon>
        <taxon>Folsomia</taxon>
    </lineage>
</organism>
<feature type="region of interest" description="Disordered" evidence="1">
    <location>
        <begin position="305"/>
        <end position="362"/>
    </location>
</feature>
<accession>A0A226ELJ1</accession>
<feature type="compositionally biased region" description="Low complexity" evidence="1">
    <location>
        <begin position="311"/>
        <end position="325"/>
    </location>
</feature>
<proteinExistence type="predicted"/>